<reference evidence="7" key="1">
    <citation type="journal article" date="2022" name="Int. J. Mol. Sci.">
        <title>Draft Genome of Tanacetum Coccineum: Genomic Comparison of Closely Related Tanacetum-Family Plants.</title>
        <authorList>
            <person name="Yamashiro T."/>
            <person name="Shiraishi A."/>
            <person name="Nakayama K."/>
            <person name="Satake H."/>
        </authorList>
    </citation>
    <scope>NUCLEOTIDE SEQUENCE</scope>
</reference>
<evidence type="ECO:0000256" key="1">
    <source>
        <dbReference type="ARBA" id="ARBA00007594"/>
    </source>
</evidence>
<feature type="region of interest" description="Disordered" evidence="5">
    <location>
        <begin position="399"/>
        <end position="428"/>
    </location>
</feature>
<evidence type="ECO:0000259" key="6">
    <source>
        <dbReference type="Pfam" id="PF00327"/>
    </source>
</evidence>
<dbReference type="InterPro" id="IPR036919">
    <property type="entry name" value="Ribo_uL30_ferredoxin-like_sf"/>
</dbReference>
<keyword evidence="2 7" id="KW-0689">Ribosomal protein</keyword>
<dbReference type="GO" id="GO:0005840">
    <property type="term" value="C:ribosome"/>
    <property type="evidence" value="ECO:0007669"/>
    <property type="project" value="UniProtKB-KW"/>
</dbReference>
<dbReference type="InterPro" id="IPR005996">
    <property type="entry name" value="Ribosomal_uL30_bac-type"/>
</dbReference>
<dbReference type="SUPFAM" id="SSF55129">
    <property type="entry name" value="Ribosomal protein L30p/L7e"/>
    <property type="match status" value="1"/>
</dbReference>
<dbReference type="Pfam" id="PF00327">
    <property type="entry name" value="Ribosomal_L30"/>
    <property type="match status" value="1"/>
</dbReference>
<keyword evidence="3" id="KW-0687">Ribonucleoprotein</keyword>
<protein>
    <recommendedName>
        <fullName evidence="4">Large ribosomal subunit protein uL30m</fullName>
    </recommendedName>
</protein>
<dbReference type="EMBL" id="BQNB010019616">
    <property type="protein sequence ID" value="GJT87188.1"/>
    <property type="molecule type" value="Genomic_DNA"/>
</dbReference>
<name>A0ABQ5HJ60_9ASTR</name>
<dbReference type="Proteomes" id="UP001151760">
    <property type="component" value="Unassembled WGS sequence"/>
</dbReference>
<feature type="domain" description="Large ribosomal subunit protein uL30-like ferredoxin-like fold" evidence="6">
    <location>
        <begin position="337"/>
        <end position="386"/>
    </location>
</feature>
<evidence type="ECO:0000256" key="2">
    <source>
        <dbReference type="ARBA" id="ARBA00022980"/>
    </source>
</evidence>
<proteinExistence type="inferred from homology"/>
<evidence type="ECO:0000256" key="5">
    <source>
        <dbReference type="SAM" id="MobiDB-lite"/>
    </source>
</evidence>
<dbReference type="HAMAP" id="MF_01371_B">
    <property type="entry name" value="Ribosomal_uL30_B"/>
    <property type="match status" value="1"/>
</dbReference>
<dbReference type="NCBIfam" id="TIGR01308">
    <property type="entry name" value="rpmD_bact"/>
    <property type="match status" value="1"/>
</dbReference>
<organism evidence="7 8">
    <name type="scientific">Tanacetum coccineum</name>
    <dbReference type="NCBI Taxonomy" id="301880"/>
    <lineage>
        <taxon>Eukaryota</taxon>
        <taxon>Viridiplantae</taxon>
        <taxon>Streptophyta</taxon>
        <taxon>Embryophyta</taxon>
        <taxon>Tracheophyta</taxon>
        <taxon>Spermatophyta</taxon>
        <taxon>Magnoliopsida</taxon>
        <taxon>eudicotyledons</taxon>
        <taxon>Gunneridae</taxon>
        <taxon>Pentapetalae</taxon>
        <taxon>asterids</taxon>
        <taxon>campanulids</taxon>
        <taxon>Asterales</taxon>
        <taxon>Asteraceae</taxon>
        <taxon>Asteroideae</taxon>
        <taxon>Anthemideae</taxon>
        <taxon>Anthemidinae</taxon>
        <taxon>Tanacetum</taxon>
    </lineage>
</organism>
<feature type="compositionally biased region" description="Low complexity" evidence="5">
    <location>
        <begin position="416"/>
        <end position="428"/>
    </location>
</feature>
<evidence type="ECO:0000256" key="3">
    <source>
        <dbReference type="ARBA" id="ARBA00023274"/>
    </source>
</evidence>
<evidence type="ECO:0000313" key="7">
    <source>
        <dbReference type="EMBL" id="GJT87188.1"/>
    </source>
</evidence>
<dbReference type="InterPro" id="IPR016082">
    <property type="entry name" value="Ribosomal_uL30_ferredoxin-like"/>
</dbReference>
<evidence type="ECO:0000313" key="8">
    <source>
        <dbReference type="Proteomes" id="UP001151760"/>
    </source>
</evidence>
<dbReference type="PANTHER" id="PTHR15892:SF2">
    <property type="entry name" value="LARGE RIBOSOMAL SUBUNIT PROTEIN UL30M"/>
    <property type="match status" value="1"/>
</dbReference>
<accession>A0ABQ5HJ60</accession>
<reference evidence="7" key="2">
    <citation type="submission" date="2022-01" db="EMBL/GenBank/DDBJ databases">
        <authorList>
            <person name="Yamashiro T."/>
            <person name="Shiraishi A."/>
            <person name="Satake H."/>
            <person name="Nakayama K."/>
        </authorList>
    </citation>
    <scope>NUCLEOTIDE SEQUENCE</scope>
</reference>
<dbReference type="CDD" id="cd01658">
    <property type="entry name" value="Ribosomal_L30"/>
    <property type="match status" value="1"/>
</dbReference>
<comment type="similarity">
    <text evidence="1">Belongs to the universal ribosomal protein uL30 family.</text>
</comment>
<gene>
    <name evidence="7" type="ORF">Tco_1068905</name>
</gene>
<keyword evidence="8" id="KW-1185">Reference proteome</keyword>
<sequence length="428" mass="50857">MKLLSLLKKTIYDHERMEATLRDMMSNQFRNAKEYAYHLEQSKNYMENQLVWESRQGDIRRSNPYAHIFYGPQRNPNEPPRYLYNKDLFFLKYGNTKERKHVLSLYKMHAVPFSEEDLEEKMKRWINHRRVRANPEEYFSDHRIAEVVRVTTEQQHGLDFIEQIIVIRENDKPDSFFEPDFKYLNKNDIEDLYYLCRNKKVNYRENKLLNSLMTFIRSRVISERVHDFHLGIESYQIRVNLTALTLIFPERVLNEVKLKIFETEFLKKAPLLDALPGTPERCPTRNTRAVTQMEFCPFDMYFIQTGRDVNPGVKERKMDAYKAYKAVVPIAWSPNLYITLVRGIPGTRKLHRRTLEALRLGKCHRTVMRWNTPTVRGMLQQVKRLVVIETEEMFKARKEKEAQHRAIRPPLVVSHSPAPASDSSQQAA</sequence>
<dbReference type="PANTHER" id="PTHR15892">
    <property type="entry name" value="MITOCHONDRIAL RIBOSOMAL PROTEIN L30"/>
    <property type="match status" value="1"/>
</dbReference>
<evidence type="ECO:0000256" key="4">
    <source>
        <dbReference type="ARBA" id="ARBA00035281"/>
    </source>
</evidence>
<comment type="caution">
    <text evidence="7">The sequence shown here is derived from an EMBL/GenBank/DDBJ whole genome shotgun (WGS) entry which is preliminary data.</text>
</comment>
<dbReference type="Gene3D" id="3.30.1390.20">
    <property type="entry name" value="Ribosomal protein L30, ferredoxin-like fold domain"/>
    <property type="match status" value="1"/>
</dbReference>